<organism evidence="2 3">
    <name type="scientific">Pyronema omphalodes (strain CBS 100304)</name>
    <name type="common">Pyronema confluens</name>
    <dbReference type="NCBI Taxonomy" id="1076935"/>
    <lineage>
        <taxon>Eukaryota</taxon>
        <taxon>Fungi</taxon>
        <taxon>Dikarya</taxon>
        <taxon>Ascomycota</taxon>
        <taxon>Pezizomycotina</taxon>
        <taxon>Pezizomycetes</taxon>
        <taxon>Pezizales</taxon>
        <taxon>Pyronemataceae</taxon>
        <taxon>Pyronema</taxon>
    </lineage>
</organism>
<evidence type="ECO:0000313" key="3">
    <source>
        <dbReference type="Proteomes" id="UP000018144"/>
    </source>
</evidence>
<name>U4LMN7_PYROM</name>
<protein>
    <submittedName>
        <fullName evidence="2">Uncharacterized protein</fullName>
    </submittedName>
</protein>
<dbReference type="AlphaFoldDB" id="U4LMN7"/>
<reference evidence="2 3" key="1">
    <citation type="journal article" date="2013" name="PLoS Genet.">
        <title>The genome and development-dependent transcriptomes of Pyronema confluens: a window into fungal evolution.</title>
        <authorList>
            <person name="Traeger S."/>
            <person name="Altegoer F."/>
            <person name="Freitag M."/>
            <person name="Gabaldon T."/>
            <person name="Kempken F."/>
            <person name="Kumar A."/>
            <person name="Marcet-Houben M."/>
            <person name="Poggeler S."/>
            <person name="Stajich J.E."/>
            <person name="Nowrousian M."/>
        </authorList>
    </citation>
    <scope>NUCLEOTIDE SEQUENCE [LARGE SCALE GENOMIC DNA]</scope>
    <source>
        <strain evidence="3">CBS 100304</strain>
        <tissue evidence="2">Vegetative mycelium</tissue>
    </source>
</reference>
<evidence type="ECO:0000256" key="1">
    <source>
        <dbReference type="SAM" id="MobiDB-lite"/>
    </source>
</evidence>
<dbReference type="EMBL" id="HF935907">
    <property type="protein sequence ID" value="CCX32832.1"/>
    <property type="molecule type" value="Genomic_DNA"/>
</dbReference>
<dbReference type="Proteomes" id="UP000018144">
    <property type="component" value="Unassembled WGS sequence"/>
</dbReference>
<keyword evidence="3" id="KW-1185">Reference proteome</keyword>
<proteinExistence type="predicted"/>
<accession>U4LMN7</accession>
<feature type="region of interest" description="Disordered" evidence="1">
    <location>
        <begin position="1"/>
        <end position="24"/>
    </location>
</feature>
<feature type="compositionally biased region" description="Basic and acidic residues" evidence="1">
    <location>
        <begin position="1"/>
        <end position="12"/>
    </location>
</feature>
<evidence type="ECO:0000313" key="2">
    <source>
        <dbReference type="EMBL" id="CCX32832.1"/>
    </source>
</evidence>
<sequence length="69" mass="7715">MIPGEFSKRSEEESQQPHPRNLDAAHAQGRVKLCAHKLLVGCAEFNVEYGKCVEMHTMGVPGNKQAMEY</sequence>
<gene>
    <name evidence="2" type="ORF">PCON_13683</name>
</gene>